<dbReference type="Pfam" id="PF00294">
    <property type="entry name" value="PfkB"/>
    <property type="match status" value="1"/>
</dbReference>
<proteinExistence type="predicted"/>
<dbReference type="RefSeq" id="WP_188123020.1">
    <property type="nucleotide sequence ID" value="NZ_BOMP01000128.1"/>
</dbReference>
<dbReference type="PROSITE" id="PS00584">
    <property type="entry name" value="PFKB_KINASES_2"/>
    <property type="match status" value="1"/>
</dbReference>
<evidence type="ECO:0000313" key="7">
    <source>
        <dbReference type="Proteomes" id="UP000631312"/>
    </source>
</evidence>
<dbReference type="AlphaFoldDB" id="A0A7W7HI27"/>
<dbReference type="Proteomes" id="UP000590511">
    <property type="component" value="Unassembled WGS sequence"/>
</dbReference>
<keyword evidence="7" id="KW-1185">Reference proteome</keyword>
<dbReference type="PROSITE" id="PS00583">
    <property type="entry name" value="PFKB_KINASES_1"/>
    <property type="match status" value="1"/>
</dbReference>
<evidence type="ECO:0000313" key="4">
    <source>
        <dbReference type="EMBL" id="GIE44463.1"/>
    </source>
</evidence>
<sequence length="330" mass="34652">MTGIYVTGSIATDHLMTFPGSFAEQLIADRLDAVSLSFLVDDLVVRHGGVAANIAYGLALLGRHPRLVGAVGADFDGYRRRLERSGVDCSAVHVSRTAHTARFICTTDARQCQIASFYPGAMAEAATIDLAGIVGATRPELVIVAPDAPGAMVRHAAACREHGWPFAADPSQQIARMSGPEIKDFVSGAHYLMTNEYELNLLLEKCGIHEPDLLGLVGTVVTTRGERGVRIRDRHGETSVPAAPVPAVVDPTGGGDAFRSGFVAGIAWGLAPGDAAAVGCQVAAFALRHEGSQEYAFTPEAFCSALAENYRDTRPGAVSAAVLRLQGTAA</sequence>
<dbReference type="SUPFAM" id="SSF53613">
    <property type="entry name" value="Ribokinase-like"/>
    <property type="match status" value="1"/>
</dbReference>
<evidence type="ECO:0000313" key="6">
    <source>
        <dbReference type="Proteomes" id="UP000590511"/>
    </source>
</evidence>
<protein>
    <submittedName>
        <fullName evidence="5">Adenosine kinase</fullName>
        <ecNumber evidence="5">2.7.1.20</ecNumber>
    </submittedName>
</protein>
<reference evidence="4 7" key="2">
    <citation type="submission" date="2021-01" db="EMBL/GenBank/DDBJ databases">
        <title>Whole genome shotgun sequence of Actinoplanes lobatus NBRC 12513.</title>
        <authorList>
            <person name="Komaki H."/>
            <person name="Tamura T."/>
        </authorList>
    </citation>
    <scope>NUCLEOTIDE SEQUENCE [LARGE SCALE GENOMIC DNA]</scope>
    <source>
        <strain evidence="4 7">NBRC 12513</strain>
    </source>
</reference>
<dbReference type="EC" id="2.7.1.20" evidence="5"/>
<reference evidence="5 6" key="1">
    <citation type="submission" date="2020-08" db="EMBL/GenBank/DDBJ databases">
        <title>Sequencing the genomes of 1000 actinobacteria strains.</title>
        <authorList>
            <person name="Klenk H.-P."/>
        </authorList>
    </citation>
    <scope>NUCLEOTIDE SEQUENCE [LARGE SCALE GENOMIC DNA]</scope>
    <source>
        <strain evidence="5 6">DSM 43150</strain>
    </source>
</reference>
<dbReference type="InterPro" id="IPR011611">
    <property type="entry name" value="PfkB_dom"/>
</dbReference>
<dbReference type="Gene3D" id="3.40.1190.20">
    <property type="match status" value="1"/>
</dbReference>
<name>A0A7W7HI27_9ACTN</name>
<comment type="caution">
    <text evidence="5">The sequence shown here is derived from an EMBL/GenBank/DDBJ whole genome shotgun (WGS) entry which is preliminary data.</text>
</comment>
<dbReference type="PANTHER" id="PTHR10584:SF166">
    <property type="entry name" value="RIBOKINASE"/>
    <property type="match status" value="1"/>
</dbReference>
<dbReference type="EMBL" id="JACHNC010000001">
    <property type="protein sequence ID" value="MBB4750910.1"/>
    <property type="molecule type" value="Genomic_DNA"/>
</dbReference>
<dbReference type="PANTHER" id="PTHR10584">
    <property type="entry name" value="SUGAR KINASE"/>
    <property type="match status" value="1"/>
</dbReference>
<dbReference type="CDD" id="cd01942">
    <property type="entry name" value="ribokinase_group_A"/>
    <property type="match status" value="1"/>
</dbReference>
<organism evidence="5 6">
    <name type="scientific">Actinoplanes lobatus</name>
    <dbReference type="NCBI Taxonomy" id="113568"/>
    <lineage>
        <taxon>Bacteria</taxon>
        <taxon>Bacillati</taxon>
        <taxon>Actinomycetota</taxon>
        <taxon>Actinomycetes</taxon>
        <taxon>Micromonosporales</taxon>
        <taxon>Micromonosporaceae</taxon>
        <taxon>Actinoplanes</taxon>
    </lineage>
</organism>
<dbReference type="InterPro" id="IPR029056">
    <property type="entry name" value="Ribokinase-like"/>
</dbReference>
<dbReference type="InterPro" id="IPR002173">
    <property type="entry name" value="Carboh/pur_kinase_PfkB_CS"/>
</dbReference>
<keyword evidence="1 5" id="KW-0808">Transferase</keyword>
<feature type="domain" description="Carbohydrate kinase PfkB" evidence="3">
    <location>
        <begin position="31"/>
        <end position="294"/>
    </location>
</feature>
<dbReference type="Proteomes" id="UP000631312">
    <property type="component" value="Unassembled WGS sequence"/>
</dbReference>
<keyword evidence="2 5" id="KW-0418">Kinase</keyword>
<evidence type="ECO:0000259" key="3">
    <source>
        <dbReference type="Pfam" id="PF00294"/>
    </source>
</evidence>
<dbReference type="GO" id="GO:0004001">
    <property type="term" value="F:adenosine kinase activity"/>
    <property type="evidence" value="ECO:0007669"/>
    <property type="project" value="UniProtKB-EC"/>
</dbReference>
<evidence type="ECO:0000256" key="2">
    <source>
        <dbReference type="ARBA" id="ARBA00022777"/>
    </source>
</evidence>
<evidence type="ECO:0000256" key="1">
    <source>
        <dbReference type="ARBA" id="ARBA00022679"/>
    </source>
</evidence>
<accession>A0A7W7HI27</accession>
<dbReference type="EMBL" id="BOMP01000128">
    <property type="protein sequence ID" value="GIE44463.1"/>
    <property type="molecule type" value="Genomic_DNA"/>
</dbReference>
<gene>
    <name evidence="4" type="ORF">Alo02nite_73610</name>
    <name evidence="5" type="ORF">BJ964_005071</name>
</gene>
<evidence type="ECO:0000313" key="5">
    <source>
        <dbReference type="EMBL" id="MBB4750910.1"/>
    </source>
</evidence>